<protein>
    <submittedName>
        <fullName evidence="1">Cobyrinic acid a,c-diamide synthase</fullName>
    </submittedName>
</protein>
<organism evidence="1">
    <name type="scientific">mine drainage metagenome</name>
    <dbReference type="NCBI Taxonomy" id="410659"/>
    <lineage>
        <taxon>unclassified sequences</taxon>
        <taxon>metagenomes</taxon>
        <taxon>ecological metagenomes</taxon>
    </lineage>
</organism>
<sequence length="46" mass="4940">SSSARAFKKLADAADTWPVPSGPRGNIEFFVERLVRRGAAKLAVVP</sequence>
<comment type="caution">
    <text evidence="1">The sequence shown here is derived from an EMBL/GenBank/DDBJ whole genome shotgun (WGS) entry which is preliminary data.</text>
</comment>
<gene>
    <name evidence="1" type="ORF">B1A_19942</name>
</gene>
<dbReference type="EMBL" id="AUZX01014716">
    <property type="protein sequence ID" value="EQD31436.1"/>
    <property type="molecule type" value="Genomic_DNA"/>
</dbReference>
<proteinExistence type="predicted"/>
<evidence type="ECO:0000313" key="1">
    <source>
        <dbReference type="EMBL" id="EQD31436.1"/>
    </source>
</evidence>
<reference evidence="1" key="2">
    <citation type="journal article" date="2014" name="ISME J.">
        <title>Microbial stratification in low pH oxic and suboxic macroscopic growths along an acid mine drainage.</title>
        <authorList>
            <person name="Mendez-Garcia C."/>
            <person name="Mesa V."/>
            <person name="Sprenger R.R."/>
            <person name="Richter M."/>
            <person name="Diez M.S."/>
            <person name="Solano J."/>
            <person name="Bargiela R."/>
            <person name="Golyshina O.V."/>
            <person name="Manteca A."/>
            <person name="Ramos J.L."/>
            <person name="Gallego J.R."/>
            <person name="Llorente I."/>
            <person name="Martins Dos Santos V.A."/>
            <person name="Jensen O.N."/>
            <person name="Pelaez A.I."/>
            <person name="Sanchez J."/>
            <person name="Ferrer M."/>
        </authorList>
    </citation>
    <scope>NUCLEOTIDE SEQUENCE</scope>
</reference>
<reference evidence="1" key="1">
    <citation type="submission" date="2013-08" db="EMBL/GenBank/DDBJ databases">
        <authorList>
            <person name="Mendez C."/>
            <person name="Richter M."/>
            <person name="Ferrer M."/>
            <person name="Sanchez J."/>
        </authorList>
    </citation>
    <scope>NUCLEOTIDE SEQUENCE</scope>
</reference>
<feature type="non-terminal residue" evidence="1">
    <location>
        <position position="1"/>
    </location>
</feature>
<dbReference type="AlphaFoldDB" id="T0Y8F8"/>
<name>T0Y8F8_9ZZZZ</name>
<accession>T0Y8F8</accession>